<dbReference type="RefSeq" id="WP_171245472.1">
    <property type="nucleotide sequence ID" value="NZ_JABFAJ010000001.1"/>
</dbReference>
<dbReference type="SUPFAM" id="SSF46689">
    <property type="entry name" value="Homeodomain-like"/>
    <property type="match status" value="1"/>
</dbReference>
<feature type="transmembrane region" description="Helical" evidence="2">
    <location>
        <begin position="27"/>
        <end position="48"/>
    </location>
</feature>
<evidence type="ECO:0000313" key="4">
    <source>
        <dbReference type="Proteomes" id="UP000557204"/>
    </source>
</evidence>
<feature type="region of interest" description="Disordered" evidence="1">
    <location>
        <begin position="234"/>
        <end position="284"/>
    </location>
</feature>
<feature type="compositionally biased region" description="Low complexity" evidence="1">
    <location>
        <begin position="415"/>
        <end position="424"/>
    </location>
</feature>
<dbReference type="Gene3D" id="1.10.10.10">
    <property type="entry name" value="Winged helix-like DNA-binding domain superfamily/Winged helix DNA-binding domain"/>
    <property type="match status" value="1"/>
</dbReference>
<keyword evidence="2" id="KW-1133">Transmembrane helix</keyword>
<evidence type="ECO:0000256" key="1">
    <source>
        <dbReference type="SAM" id="MobiDB-lite"/>
    </source>
</evidence>
<dbReference type="Pfam" id="PF13384">
    <property type="entry name" value="HTH_23"/>
    <property type="match status" value="1"/>
</dbReference>
<accession>A0A849JZX3</accession>
<dbReference type="InterPro" id="IPR036388">
    <property type="entry name" value="WH-like_DNA-bd_sf"/>
</dbReference>
<dbReference type="Proteomes" id="UP000557204">
    <property type="component" value="Unassembled WGS sequence"/>
</dbReference>
<feature type="compositionally biased region" description="Basic and acidic residues" evidence="1">
    <location>
        <begin position="369"/>
        <end position="389"/>
    </location>
</feature>
<feature type="region of interest" description="Disordered" evidence="1">
    <location>
        <begin position="296"/>
        <end position="475"/>
    </location>
</feature>
<dbReference type="InterPro" id="IPR009057">
    <property type="entry name" value="Homeodomain-like_sf"/>
</dbReference>
<evidence type="ECO:0000256" key="2">
    <source>
        <dbReference type="SAM" id="Phobius"/>
    </source>
</evidence>
<keyword evidence="4" id="KW-1185">Reference proteome</keyword>
<protein>
    <submittedName>
        <fullName evidence="3">Winged helix-turn-helix transcriptional regulator</fullName>
    </submittedName>
</protein>
<feature type="compositionally biased region" description="Low complexity" evidence="1">
    <location>
        <begin position="266"/>
        <end position="277"/>
    </location>
</feature>
<reference evidence="3 4" key="1">
    <citation type="submission" date="2020-05" db="EMBL/GenBank/DDBJ databases">
        <title>Genome sequence of Isoptericola sp. JC619 isolated from Chilika lagoon, India.</title>
        <authorList>
            <person name="Kumar D."/>
            <person name="Appam K."/>
            <person name="Gandham S."/>
            <person name="Uppada J."/>
            <person name="Sasikala C."/>
            <person name="Venkata Ramana C."/>
        </authorList>
    </citation>
    <scope>NUCLEOTIDE SEQUENCE [LARGE SCALE GENOMIC DNA]</scope>
    <source>
        <strain evidence="3 4">JC619</strain>
    </source>
</reference>
<dbReference type="EMBL" id="JABFAJ010000001">
    <property type="protein sequence ID" value="NNU25951.1"/>
    <property type="molecule type" value="Genomic_DNA"/>
</dbReference>
<feature type="compositionally biased region" description="Basic and acidic residues" evidence="1">
    <location>
        <begin position="481"/>
        <end position="493"/>
    </location>
</feature>
<feature type="transmembrane region" description="Helical" evidence="2">
    <location>
        <begin position="60"/>
        <end position="78"/>
    </location>
</feature>
<feature type="region of interest" description="Disordered" evidence="1">
    <location>
        <begin position="481"/>
        <end position="500"/>
    </location>
</feature>
<comment type="caution">
    <text evidence="3">The sequence shown here is derived from an EMBL/GenBank/DDBJ whole genome shotgun (WGS) entry which is preliminary data.</text>
</comment>
<keyword evidence="2" id="KW-0812">Transmembrane</keyword>
<gene>
    <name evidence="3" type="ORF">HLI28_00100</name>
</gene>
<proteinExistence type="predicted"/>
<organism evidence="3 4">
    <name type="scientific">Isoptericola sediminis</name>
    <dbReference type="NCBI Taxonomy" id="2733572"/>
    <lineage>
        <taxon>Bacteria</taxon>
        <taxon>Bacillati</taxon>
        <taxon>Actinomycetota</taxon>
        <taxon>Actinomycetes</taxon>
        <taxon>Micrococcales</taxon>
        <taxon>Promicromonosporaceae</taxon>
        <taxon>Isoptericola</taxon>
    </lineage>
</organism>
<keyword evidence="2" id="KW-0472">Membrane</keyword>
<feature type="transmembrane region" description="Helical" evidence="2">
    <location>
        <begin position="90"/>
        <end position="108"/>
    </location>
</feature>
<dbReference type="AlphaFoldDB" id="A0A849JZX3"/>
<feature type="compositionally biased region" description="Low complexity" evidence="1">
    <location>
        <begin position="348"/>
        <end position="357"/>
    </location>
</feature>
<evidence type="ECO:0000313" key="3">
    <source>
        <dbReference type="EMBL" id="NNU25951.1"/>
    </source>
</evidence>
<name>A0A849JZX3_9MICO</name>
<sequence length="500" mass="54639">MTQQDVSATTSSGAAPRPRYRGRHLPMVAVVIAAFIATALAYSGMVLFGLEVANMAPVEAYALAGFLEVSLVAVALMARNAALEGRPYGVLLTLTWVLSGTSGVFAALHEIAVPNESTPYMVVFRFVPPLVAALMWHLALVGERHLVTGHTLDERRREHRVHQYVTALELWRDARLDSTGTRNSMRRVRALHERQRAARDRALKLLTVEDFERRMQVWVERLEAAERHGNRLDTIGASSVKRGRTPGSAREATAVTLPPARREVLAPAATREPATAEVPDEQPETFADTFRAALTVEETPAAVPTVSSDRQDVDDERSAPVEDAAAAETHGTAEPAPESEPVRHTDETTPSETTPSEAPQPREPLPETGHTRRVEMFDLVDRARAERAAQADGPTWSAVREGADSPQEDTDTAEETPAPAAGDPASDRAAEQESRTDASDLPTSGRDRRIVELARQGLTQREIADEVSASRSTVSRVVRRYEDQKAERSRSADDLELATV</sequence>
<feature type="compositionally biased region" description="Basic and acidic residues" evidence="1">
    <location>
        <begin position="425"/>
        <end position="438"/>
    </location>
</feature>